<evidence type="ECO:0000313" key="11">
    <source>
        <dbReference type="Proteomes" id="UP000182375"/>
    </source>
</evidence>
<feature type="domain" description="Major facilitator superfamily (MFS) profile" evidence="9">
    <location>
        <begin position="32"/>
        <end position="487"/>
    </location>
</feature>
<comment type="subcellular location">
    <subcellularLocation>
        <location evidence="1">Cell membrane</location>
        <topology evidence="1">Multi-pass membrane protein</topology>
    </subcellularLocation>
</comment>
<dbReference type="PROSITE" id="PS50850">
    <property type="entry name" value="MFS"/>
    <property type="match status" value="1"/>
</dbReference>
<sequence length="514" mass="53377">MPLSPPPTAPPSFAAAFRRLGALASLGGRHRILHLTTLAFFLTFLVWFDMAPFARQIGDELHLDKGQLLTLSLCNLALTVPARIGVGMLLDRFGPRRVFAAVLIFAAVPNTVFATASSFPVLVLSRLLLGVVGAGFVVGIRMVAEWFSAEEIGTAEGFYGGWGNFGSAAASLVLPGLSVLLAGHTGGWRWGIATVGVLSALYGVVYLFAVRDTPEGSAYHRPRRQGALEVTSRRAVFGLLVVQLPPLAVLGLVAYRVYDAGVLPRSGFVAVVAVLVAGYAAQAARTLSVNRPALADAHPPAERYPFRLVALLALAYFVTFGTELAMVSLLPAYFADTFGLGVAAAAAAGSAFACTNLVTRPAGGLLSDALAQRRTALRILLTGAVAVFAVLSRMTGGWGLWTGVALVALASVFIQGGNGAVYAMVPLVNRRSGGQIAGLVGAYGNVGGIVLTSVLVFTGGDVRLLFLAVAVCTAAMALLTAWLPEPRGTTGTAASPAPRESPAGLRAETRAARP</sequence>
<dbReference type="InterPro" id="IPR036259">
    <property type="entry name" value="MFS_trans_sf"/>
</dbReference>
<organism evidence="10 11">
    <name type="scientific">Streptomyces misionensis</name>
    <dbReference type="NCBI Taxonomy" id="67331"/>
    <lineage>
        <taxon>Bacteria</taxon>
        <taxon>Bacillati</taxon>
        <taxon>Actinomycetota</taxon>
        <taxon>Actinomycetes</taxon>
        <taxon>Kitasatosporales</taxon>
        <taxon>Streptomycetaceae</taxon>
        <taxon>Streptomyces</taxon>
    </lineage>
</organism>
<dbReference type="RefSeq" id="WP_074994482.1">
    <property type="nucleotide sequence ID" value="NZ_FNTD01000004.1"/>
</dbReference>
<keyword evidence="4 8" id="KW-1133">Transmembrane helix</keyword>
<dbReference type="Pfam" id="PF07690">
    <property type="entry name" value="MFS_1"/>
    <property type="match status" value="1"/>
</dbReference>
<evidence type="ECO:0000256" key="6">
    <source>
        <dbReference type="ARBA" id="ARBA00023136"/>
    </source>
</evidence>
<dbReference type="Proteomes" id="UP000182375">
    <property type="component" value="Unassembled WGS sequence"/>
</dbReference>
<evidence type="ECO:0000256" key="3">
    <source>
        <dbReference type="ARBA" id="ARBA00022692"/>
    </source>
</evidence>
<dbReference type="Gene3D" id="1.20.1250.20">
    <property type="entry name" value="MFS general substrate transporter like domains"/>
    <property type="match status" value="2"/>
</dbReference>
<dbReference type="GO" id="GO:0015112">
    <property type="term" value="F:nitrate transmembrane transporter activity"/>
    <property type="evidence" value="ECO:0007669"/>
    <property type="project" value="InterPro"/>
</dbReference>
<keyword evidence="5" id="KW-0534">Nitrate assimilation</keyword>
<feature type="transmembrane region" description="Helical" evidence="8">
    <location>
        <begin position="375"/>
        <end position="392"/>
    </location>
</feature>
<evidence type="ECO:0000256" key="7">
    <source>
        <dbReference type="SAM" id="MobiDB-lite"/>
    </source>
</evidence>
<evidence type="ECO:0000256" key="5">
    <source>
        <dbReference type="ARBA" id="ARBA00023063"/>
    </source>
</evidence>
<keyword evidence="3 8" id="KW-0812">Transmembrane</keyword>
<evidence type="ECO:0000256" key="8">
    <source>
        <dbReference type="SAM" id="Phobius"/>
    </source>
</evidence>
<feature type="transmembrane region" description="Helical" evidence="8">
    <location>
        <begin position="32"/>
        <end position="48"/>
    </location>
</feature>
<evidence type="ECO:0000256" key="2">
    <source>
        <dbReference type="ARBA" id="ARBA00008432"/>
    </source>
</evidence>
<feature type="transmembrane region" description="Helical" evidence="8">
    <location>
        <begin position="231"/>
        <end position="255"/>
    </location>
</feature>
<protein>
    <submittedName>
        <fullName evidence="10">MFS transporter, NNP family, nitrate/nitrite transporter</fullName>
    </submittedName>
</protein>
<dbReference type="GeneID" id="95515494"/>
<evidence type="ECO:0000313" key="10">
    <source>
        <dbReference type="EMBL" id="SED96038.1"/>
    </source>
</evidence>
<feature type="transmembrane region" description="Helical" evidence="8">
    <location>
        <begin position="127"/>
        <end position="147"/>
    </location>
</feature>
<gene>
    <name evidence="10" type="ORF">SAMN04490357_6454</name>
</gene>
<name>A0A1H5EYJ6_9ACTN</name>
<keyword evidence="6 8" id="KW-0472">Membrane</keyword>
<dbReference type="InterPro" id="IPR011701">
    <property type="entry name" value="MFS"/>
</dbReference>
<feature type="transmembrane region" description="Helical" evidence="8">
    <location>
        <begin position="340"/>
        <end position="363"/>
    </location>
</feature>
<feature type="transmembrane region" description="Helical" evidence="8">
    <location>
        <begin position="464"/>
        <end position="483"/>
    </location>
</feature>
<evidence type="ECO:0000259" key="9">
    <source>
        <dbReference type="PROSITE" id="PS50850"/>
    </source>
</evidence>
<evidence type="ECO:0000256" key="4">
    <source>
        <dbReference type="ARBA" id="ARBA00022989"/>
    </source>
</evidence>
<accession>A0A1H5EYJ6</accession>
<dbReference type="STRING" id="67331.SAMN04490357_6454"/>
<feature type="region of interest" description="Disordered" evidence="7">
    <location>
        <begin position="488"/>
        <end position="514"/>
    </location>
</feature>
<proteinExistence type="inferred from homology"/>
<dbReference type="PANTHER" id="PTHR23515">
    <property type="entry name" value="HIGH-AFFINITY NITRATE TRANSPORTER 2.3"/>
    <property type="match status" value="1"/>
</dbReference>
<feature type="transmembrane region" description="Helical" evidence="8">
    <location>
        <begin position="308"/>
        <end position="334"/>
    </location>
</feature>
<dbReference type="AlphaFoldDB" id="A0A1H5EYJ6"/>
<feature type="transmembrane region" description="Helical" evidence="8">
    <location>
        <begin position="98"/>
        <end position="121"/>
    </location>
</feature>
<dbReference type="InterPro" id="IPR020846">
    <property type="entry name" value="MFS_dom"/>
</dbReference>
<feature type="transmembrane region" description="Helical" evidence="8">
    <location>
        <begin position="436"/>
        <end position="458"/>
    </location>
</feature>
<feature type="transmembrane region" description="Helical" evidence="8">
    <location>
        <begin position="267"/>
        <end position="287"/>
    </location>
</feature>
<dbReference type="GO" id="GO:0042128">
    <property type="term" value="P:nitrate assimilation"/>
    <property type="evidence" value="ECO:0007669"/>
    <property type="project" value="UniProtKB-KW"/>
</dbReference>
<feature type="transmembrane region" description="Helical" evidence="8">
    <location>
        <begin position="68"/>
        <end position="86"/>
    </location>
</feature>
<reference evidence="10 11" key="1">
    <citation type="submission" date="2016-10" db="EMBL/GenBank/DDBJ databases">
        <authorList>
            <person name="de Groot N.N."/>
        </authorList>
    </citation>
    <scope>NUCLEOTIDE SEQUENCE [LARGE SCALE GENOMIC DNA]</scope>
    <source>
        <strain evidence="10 11">DSM 40306</strain>
    </source>
</reference>
<dbReference type="SUPFAM" id="SSF103473">
    <property type="entry name" value="MFS general substrate transporter"/>
    <property type="match status" value="1"/>
</dbReference>
<feature type="transmembrane region" description="Helical" evidence="8">
    <location>
        <begin position="398"/>
        <end position="424"/>
    </location>
</feature>
<comment type="similarity">
    <text evidence="2">Belongs to the major facilitator superfamily. Nitrate/nitrite porter (TC 2.A.1.8) family.</text>
</comment>
<dbReference type="GO" id="GO:0005886">
    <property type="term" value="C:plasma membrane"/>
    <property type="evidence" value="ECO:0007669"/>
    <property type="project" value="UniProtKB-SubCell"/>
</dbReference>
<dbReference type="EMBL" id="FNTD01000004">
    <property type="protein sequence ID" value="SED96038.1"/>
    <property type="molecule type" value="Genomic_DNA"/>
</dbReference>
<evidence type="ECO:0000256" key="1">
    <source>
        <dbReference type="ARBA" id="ARBA00004651"/>
    </source>
</evidence>
<feature type="transmembrane region" description="Helical" evidence="8">
    <location>
        <begin position="159"/>
        <end position="182"/>
    </location>
</feature>
<dbReference type="InterPro" id="IPR044772">
    <property type="entry name" value="NO3_transporter"/>
</dbReference>
<feature type="transmembrane region" description="Helical" evidence="8">
    <location>
        <begin position="188"/>
        <end position="210"/>
    </location>
</feature>